<dbReference type="NCBIfam" id="TIGR02937">
    <property type="entry name" value="sigma70-ECF"/>
    <property type="match status" value="1"/>
</dbReference>
<dbReference type="Proteomes" id="UP001589568">
    <property type="component" value="Unassembled WGS sequence"/>
</dbReference>
<dbReference type="PANTHER" id="PTHR43133">
    <property type="entry name" value="RNA POLYMERASE ECF-TYPE SIGMA FACTO"/>
    <property type="match status" value="1"/>
</dbReference>
<dbReference type="Gene3D" id="1.10.1740.10">
    <property type="match status" value="1"/>
</dbReference>
<evidence type="ECO:0000256" key="3">
    <source>
        <dbReference type="ARBA" id="ARBA00023082"/>
    </source>
</evidence>
<evidence type="ECO:0000256" key="4">
    <source>
        <dbReference type="ARBA" id="ARBA00023125"/>
    </source>
</evidence>
<keyword evidence="3" id="KW-0731">Sigma factor</keyword>
<reference evidence="7 8" key="1">
    <citation type="submission" date="2024-09" db="EMBL/GenBank/DDBJ databases">
        <authorList>
            <person name="Sun Q."/>
            <person name="Mori K."/>
        </authorList>
    </citation>
    <scope>NUCLEOTIDE SEQUENCE [LARGE SCALE GENOMIC DNA]</scope>
    <source>
        <strain evidence="7 8">JCM 3324</strain>
    </source>
</reference>
<dbReference type="EMBL" id="JBHMCF010000038">
    <property type="protein sequence ID" value="MFB9474289.1"/>
    <property type="molecule type" value="Genomic_DNA"/>
</dbReference>
<dbReference type="Pfam" id="PF08281">
    <property type="entry name" value="Sigma70_r4_2"/>
    <property type="match status" value="1"/>
</dbReference>
<comment type="caution">
    <text evidence="7">The sequence shown here is derived from an EMBL/GenBank/DDBJ whole genome shotgun (WGS) entry which is preliminary data.</text>
</comment>
<protein>
    <submittedName>
        <fullName evidence="7">Sigma-70 family RNA polymerase sigma factor</fullName>
    </submittedName>
</protein>
<evidence type="ECO:0000256" key="5">
    <source>
        <dbReference type="ARBA" id="ARBA00023163"/>
    </source>
</evidence>
<sequence length="216" mass="24029">MGGGSPTVLDDESAAWVRALSCTGPERQAAVGRLHELLLRIARKEVGRRAARLGVTGPELDDLAQQATSDALLAITRKVGDFRGESRFTTWAYKFVVLEVAGKVARHFWREPGVPLEGEQWERLPDRFGLDPAKESEWRDLLAALRQAVLDKLTEHQRRVFVALVLTGVPLDVLAAELGTNRNAIYKTMFDARRKLRAALAAKGYVSDVDDMVRRP</sequence>
<dbReference type="SUPFAM" id="SSF88659">
    <property type="entry name" value="Sigma3 and sigma4 domains of RNA polymerase sigma factors"/>
    <property type="match status" value="1"/>
</dbReference>
<evidence type="ECO:0000256" key="2">
    <source>
        <dbReference type="ARBA" id="ARBA00023015"/>
    </source>
</evidence>
<dbReference type="RefSeq" id="WP_379484398.1">
    <property type="nucleotide sequence ID" value="NZ_JBHMCF010000038.1"/>
</dbReference>
<dbReference type="InterPro" id="IPR013324">
    <property type="entry name" value="RNA_pol_sigma_r3/r4-like"/>
</dbReference>
<feature type="domain" description="RNA polymerase sigma factor 70 region 4 type 2" evidence="6">
    <location>
        <begin position="148"/>
        <end position="196"/>
    </location>
</feature>
<keyword evidence="4" id="KW-0238">DNA-binding</keyword>
<dbReference type="InterPro" id="IPR013325">
    <property type="entry name" value="RNA_pol_sigma_r2"/>
</dbReference>
<evidence type="ECO:0000313" key="7">
    <source>
        <dbReference type="EMBL" id="MFB9474289.1"/>
    </source>
</evidence>
<dbReference type="InterPro" id="IPR036388">
    <property type="entry name" value="WH-like_DNA-bd_sf"/>
</dbReference>
<dbReference type="InterPro" id="IPR039425">
    <property type="entry name" value="RNA_pol_sigma-70-like"/>
</dbReference>
<accession>A0ABV5NVE1</accession>
<gene>
    <name evidence="7" type="ORF">ACFFR3_32760</name>
</gene>
<keyword evidence="5" id="KW-0804">Transcription</keyword>
<evidence type="ECO:0000256" key="1">
    <source>
        <dbReference type="ARBA" id="ARBA00010641"/>
    </source>
</evidence>
<dbReference type="PANTHER" id="PTHR43133:SF8">
    <property type="entry name" value="RNA POLYMERASE SIGMA FACTOR HI_1459-RELATED"/>
    <property type="match status" value="1"/>
</dbReference>
<keyword evidence="2" id="KW-0805">Transcription regulation</keyword>
<comment type="similarity">
    <text evidence="1">Belongs to the sigma-70 factor family. ECF subfamily.</text>
</comment>
<proteinExistence type="inferred from homology"/>
<dbReference type="Gene3D" id="1.10.10.10">
    <property type="entry name" value="Winged helix-like DNA-binding domain superfamily/Winged helix DNA-binding domain"/>
    <property type="match status" value="1"/>
</dbReference>
<dbReference type="InterPro" id="IPR014284">
    <property type="entry name" value="RNA_pol_sigma-70_dom"/>
</dbReference>
<evidence type="ECO:0000313" key="8">
    <source>
        <dbReference type="Proteomes" id="UP001589568"/>
    </source>
</evidence>
<dbReference type="SUPFAM" id="SSF88946">
    <property type="entry name" value="Sigma2 domain of RNA polymerase sigma factors"/>
    <property type="match status" value="1"/>
</dbReference>
<keyword evidence="8" id="KW-1185">Reference proteome</keyword>
<organism evidence="7 8">
    <name type="scientific">Nonomuraea salmonea</name>
    <dbReference type="NCBI Taxonomy" id="46181"/>
    <lineage>
        <taxon>Bacteria</taxon>
        <taxon>Bacillati</taxon>
        <taxon>Actinomycetota</taxon>
        <taxon>Actinomycetes</taxon>
        <taxon>Streptosporangiales</taxon>
        <taxon>Streptosporangiaceae</taxon>
        <taxon>Nonomuraea</taxon>
    </lineage>
</organism>
<evidence type="ECO:0000259" key="6">
    <source>
        <dbReference type="Pfam" id="PF08281"/>
    </source>
</evidence>
<name>A0ABV5NVE1_9ACTN</name>
<dbReference type="InterPro" id="IPR013249">
    <property type="entry name" value="RNA_pol_sigma70_r4_t2"/>
</dbReference>